<comment type="caution">
    <text evidence="2">The sequence shown here is derived from an EMBL/GenBank/DDBJ whole genome shotgun (WGS) entry which is preliminary data.</text>
</comment>
<dbReference type="SUPFAM" id="SSF54593">
    <property type="entry name" value="Glyoxalase/Bleomycin resistance protein/Dihydroxybiphenyl dioxygenase"/>
    <property type="match status" value="1"/>
</dbReference>
<protein>
    <recommendedName>
        <fullName evidence="1">Glyoxalase-like domain-containing protein</fullName>
    </recommendedName>
</protein>
<dbReference type="InterPro" id="IPR025870">
    <property type="entry name" value="Glyoxalase-like_dom"/>
</dbReference>
<dbReference type="Gene3D" id="3.10.180.10">
    <property type="entry name" value="2,3-Dihydroxybiphenyl 1,2-Dioxygenase, domain 1"/>
    <property type="match status" value="1"/>
</dbReference>
<evidence type="ECO:0000259" key="1">
    <source>
        <dbReference type="Pfam" id="PF13468"/>
    </source>
</evidence>
<dbReference type="Proteomes" id="UP000194837">
    <property type="component" value="Unassembled WGS sequence"/>
</dbReference>
<dbReference type="EMBL" id="MDJW01000006">
    <property type="protein sequence ID" value="OUE21885.1"/>
    <property type="molecule type" value="Genomic_DNA"/>
</dbReference>
<dbReference type="AlphaFoldDB" id="A0A251YCB9"/>
<sequence>MTGVGGSAVPTLLDHVVIAGPDLAALVAWFAGRTGVEAEPGGVHPTGTANALVAFTVDGVRGPRYLELIGPDPARVDRAVPTRFGIAELTRPRVVTYAVHPAGIADVAARARDAGEDPGPVADLSRCTPAGALLEWRLTHPRGARPDVPFLIDWGSTPNPGTTIGPAVELLAFTQTAVDPVPTEAARAALDLPAGSLADLAAGPHDGYALRVRAADGTPVDL</sequence>
<dbReference type="RefSeq" id="WP_086520280.1">
    <property type="nucleotide sequence ID" value="NZ_MDJW01000006.1"/>
</dbReference>
<evidence type="ECO:0000313" key="3">
    <source>
        <dbReference type="Proteomes" id="UP000194837"/>
    </source>
</evidence>
<dbReference type="InterPro" id="IPR029068">
    <property type="entry name" value="Glyas_Bleomycin-R_OHBP_Dase"/>
</dbReference>
<evidence type="ECO:0000313" key="2">
    <source>
        <dbReference type="EMBL" id="OUE21885.1"/>
    </source>
</evidence>
<organism evidence="2 3">
    <name type="scientific">Clavibacter michiganensis</name>
    <dbReference type="NCBI Taxonomy" id="28447"/>
    <lineage>
        <taxon>Bacteria</taxon>
        <taxon>Bacillati</taxon>
        <taxon>Actinomycetota</taxon>
        <taxon>Actinomycetes</taxon>
        <taxon>Micrococcales</taxon>
        <taxon>Microbacteriaceae</taxon>
        <taxon>Clavibacter</taxon>
    </lineage>
</organism>
<feature type="domain" description="Glyoxalase-like" evidence="1">
    <location>
        <begin position="13"/>
        <end position="160"/>
    </location>
</feature>
<dbReference type="Pfam" id="PF13468">
    <property type="entry name" value="Glyoxalase_3"/>
    <property type="match status" value="1"/>
</dbReference>
<proteinExistence type="predicted"/>
<accession>A0A251YCB9</accession>
<reference evidence="2 3" key="1">
    <citation type="submission" date="2016-08" db="EMBL/GenBank/DDBJ databases">
        <title>Genome sequence of Clavibacter michiganensis spp strain CFBP7494.</title>
        <authorList>
            <person name="Thapa S.P."/>
            <person name="Coaker G."/>
            <person name="Jacques M.-A."/>
        </authorList>
    </citation>
    <scope>NUCLEOTIDE SEQUENCE [LARGE SCALE GENOMIC DNA]</scope>
    <source>
        <strain evidence="2">CFBP7494</strain>
    </source>
</reference>
<name>A0A251YCB9_9MICO</name>
<gene>
    <name evidence="2" type="ORF">BFL34_00356</name>
</gene>